<organism evidence="2 3">
    <name type="scientific">Nocardia aurea</name>
    <dbReference type="NCBI Taxonomy" id="2144174"/>
    <lineage>
        <taxon>Bacteria</taxon>
        <taxon>Bacillati</taxon>
        <taxon>Actinomycetota</taxon>
        <taxon>Actinomycetes</taxon>
        <taxon>Mycobacteriales</taxon>
        <taxon>Nocardiaceae</taxon>
        <taxon>Nocardia</taxon>
    </lineage>
</organism>
<comment type="caution">
    <text evidence="2">The sequence shown here is derived from an EMBL/GenBank/DDBJ whole genome shotgun (WGS) entry which is preliminary data.</text>
</comment>
<dbReference type="EMBL" id="JBFAKC010000026">
    <property type="protein sequence ID" value="MEV0712749.1"/>
    <property type="molecule type" value="Genomic_DNA"/>
</dbReference>
<dbReference type="RefSeq" id="WP_357790009.1">
    <property type="nucleotide sequence ID" value="NZ_JBFAKC010000026.1"/>
</dbReference>
<dbReference type="InterPro" id="IPR053842">
    <property type="entry name" value="NikA-like"/>
</dbReference>
<evidence type="ECO:0000256" key="1">
    <source>
        <dbReference type="SAM" id="MobiDB-lite"/>
    </source>
</evidence>
<evidence type="ECO:0000313" key="3">
    <source>
        <dbReference type="Proteomes" id="UP001551695"/>
    </source>
</evidence>
<proteinExistence type="predicted"/>
<gene>
    <name evidence="2" type="primary">mobC</name>
    <name evidence="2" type="ORF">AB0I48_34870</name>
</gene>
<keyword evidence="3" id="KW-1185">Reference proteome</keyword>
<sequence>MAGESTNQRARTRRKRQANIADGRQHRHVVKLSDAEEEDLTRRAAEAGVSVARLLVESAQDSGRVEAGRAYAAMQLLELDTELRRVGSNLNQLVRYAHQQREIPEHLGDALHAVTRACLSVDATARWVMGMTPAVTTKSVDPAVDLPVDEEWAAAVDPDAAGV</sequence>
<feature type="region of interest" description="Disordered" evidence="1">
    <location>
        <begin position="1"/>
        <end position="25"/>
    </location>
</feature>
<accession>A0ABV3G4X6</accession>
<dbReference type="Proteomes" id="UP001551695">
    <property type="component" value="Unassembled WGS sequence"/>
</dbReference>
<protein>
    <submittedName>
        <fullName evidence="2">Plasmid mobilization relaxosome protein MobC</fullName>
    </submittedName>
</protein>
<name>A0ABV3G4X6_9NOCA</name>
<reference evidence="2 3" key="1">
    <citation type="submission" date="2024-06" db="EMBL/GenBank/DDBJ databases">
        <title>The Natural Products Discovery Center: Release of the First 8490 Sequenced Strains for Exploring Actinobacteria Biosynthetic Diversity.</title>
        <authorList>
            <person name="Kalkreuter E."/>
            <person name="Kautsar S.A."/>
            <person name="Yang D."/>
            <person name="Bader C.D."/>
            <person name="Teijaro C.N."/>
            <person name="Fluegel L."/>
            <person name="Davis C.M."/>
            <person name="Simpson J.R."/>
            <person name="Lauterbach L."/>
            <person name="Steele A.D."/>
            <person name="Gui C."/>
            <person name="Meng S."/>
            <person name="Li G."/>
            <person name="Viehrig K."/>
            <person name="Ye F."/>
            <person name="Su P."/>
            <person name="Kiefer A.F."/>
            <person name="Nichols A."/>
            <person name="Cepeda A.J."/>
            <person name="Yan W."/>
            <person name="Fan B."/>
            <person name="Jiang Y."/>
            <person name="Adhikari A."/>
            <person name="Zheng C.-J."/>
            <person name="Schuster L."/>
            <person name="Cowan T.M."/>
            <person name="Smanski M.J."/>
            <person name="Chevrette M.G."/>
            <person name="De Carvalho L.P.S."/>
            <person name="Shen B."/>
        </authorList>
    </citation>
    <scope>NUCLEOTIDE SEQUENCE [LARGE SCALE GENOMIC DNA]</scope>
    <source>
        <strain evidence="2 3">NPDC050403</strain>
    </source>
</reference>
<dbReference type="Pfam" id="PF21983">
    <property type="entry name" value="NikA-like"/>
    <property type="match status" value="1"/>
</dbReference>
<evidence type="ECO:0000313" key="2">
    <source>
        <dbReference type="EMBL" id="MEV0712749.1"/>
    </source>
</evidence>